<feature type="non-terminal residue" evidence="1">
    <location>
        <position position="1"/>
    </location>
</feature>
<evidence type="ECO:0000313" key="2">
    <source>
        <dbReference type="Proteomes" id="UP000789920"/>
    </source>
</evidence>
<reference evidence="1" key="1">
    <citation type="submission" date="2021-06" db="EMBL/GenBank/DDBJ databases">
        <authorList>
            <person name="Kallberg Y."/>
            <person name="Tangrot J."/>
            <person name="Rosling A."/>
        </authorList>
    </citation>
    <scope>NUCLEOTIDE SEQUENCE</scope>
    <source>
        <strain evidence="1">MA461A</strain>
    </source>
</reference>
<sequence>IIIRTYCFPEGHPEGRGGHESVQVNDKLYFMGGSRLILQSNPKRYNLSNEVFYLDLSSQFNNRNPPFVDLTNGAAVLGGSDKSDVYLIGGTQLNLSTLNWNVTDQIINWNVTDQFIYIYSTIPKIWTKLEQGIKGTQPSRRRSTSTVIKPNGTIYIFGGRVEQDMGSDMLILYNDLYEFDTIFLSWNQIMVENTPSPRSHSTATLLPNEKIIYIGGVSQDTPGSQTNLINMMEIQIFDTISLSWSLHTANASFSIQPRVGHTAVLTPDNNSIIIMGGTSSYQLNQTTVYPNLLKLD</sequence>
<organism evidence="1 2">
    <name type="scientific">Racocetra persica</name>
    <dbReference type="NCBI Taxonomy" id="160502"/>
    <lineage>
        <taxon>Eukaryota</taxon>
        <taxon>Fungi</taxon>
        <taxon>Fungi incertae sedis</taxon>
        <taxon>Mucoromycota</taxon>
        <taxon>Glomeromycotina</taxon>
        <taxon>Glomeromycetes</taxon>
        <taxon>Diversisporales</taxon>
        <taxon>Gigasporaceae</taxon>
        <taxon>Racocetra</taxon>
    </lineage>
</organism>
<protein>
    <submittedName>
        <fullName evidence="1">27554_t:CDS:1</fullName>
    </submittedName>
</protein>
<keyword evidence="2" id="KW-1185">Reference proteome</keyword>
<dbReference type="EMBL" id="CAJVQC010023598">
    <property type="protein sequence ID" value="CAG8722938.1"/>
    <property type="molecule type" value="Genomic_DNA"/>
</dbReference>
<feature type="non-terminal residue" evidence="1">
    <location>
        <position position="296"/>
    </location>
</feature>
<evidence type="ECO:0000313" key="1">
    <source>
        <dbReference type="EMBL" id="CAG8722938.1"/>
    </source>
</evidence>
<accession>A0ACA9PUF2</accession>
<dbReference type="Proteomes" id="UP000789920">
    <property type="component" value="Unassembled WGS sequence"/>
</dbReference>
<proteinExistence type="predicted"/>
<name>A0ACA9PUF2_9GLOM</name>
<comment type="caution">
    <text evidence="1">The sequence shown here is derived from an EMBL/GenBank/DDBJ whole genome shotgun (WGS) entry which is preliminary data.</text>
</comment>
<gene>
    <name evidence="1" type="ORF">RPERSI_LOCUS11452</name>
</gene>